<protein>
    <submittedName>
        <fullName evidence="1">Uncharacterized protein</fullName>
    </submittedName>
</protein>
<evidence type="ECO:0000313" key="2">
    <source>
        <dbReference type="Proteomes" id="UP000007115"/>
    </source>
</evidence>
<dbReference type="GeneID" id="25792094"/>
<name>G9N9V4_HYPVG</name>
<dbReference type="STRING" id="413071.G9N9V4"/>
<proteinExistence type="predicted"/>
<organism evidence="1 2">
    <name type="scientific">Hypocrea virens (strain Gv29-8 / FGSC 10586)</name>
    <name type="common">Gliocladium virens</name>
    <name type="synonym">Trichoderma virens</name>
    <dbReference type="NCBI Taxonomy" id="413071"/>
    <lineage>
        <taxon>Eukaryota</taxon>
        <taxon>Fungi</taxon>
        <taxon>Dikarya</taxon>
        <taxon>Ascomycota</taxon>
        <taxon>Pezizomycotina</taxon>
        <taxon>Sordariomycetes</taxon>
        <taxon>Hypocreomycetidae</taxon>
        <taxon>Hypocreales</taxon>
        <taxon>Hypocreaceae</taxon>
        <taxon>Trichoderma</taxon>
    </lineage>
</organism>
<dbReference type="OrthoDB" id="4364812at2759"/>
<dbReference type="RefSeq" id="XP_013950919.1">
    <property type="nucleotide sequence ID" value="XM_014095444.1"/>
</dbReference>
<reference evidence="1 2" key="1">
    <citation type="journal article" date="2011" name="Genome Biol.">
        <title>Comparative genome sequence analysis underscores mycoparasitism as the ancestral life style of Trichoderma.</title>
        <authorList>
            <person name="Kubicek C.P."/>
            <person name="Herrera-Estrella A."/>
            <person name="Seidl-Seiboth V."/>
            <person name="Martinez D.A."/>
            <person name="Druzhinina I.S."/>
            <person name="Thon M."/>
            <person name="Zeilinger S."/>
            <person name="Casas-Flores S."/>
            <person name="Horwitz B.A."/>
            <person name="Mukherjee P.K."/>
            <person name="Mukherjee M."/>
            <person name="Kredics L."/>
            <person name="Alcaraz L.D."/>
            <person name="Aerts A."/>
            <person name="Antal Z."/>
            <person name="Atanasova L."/>
            <person name="Cervantes-Badillo M.G."/>
            <person name="Challacombe J."/>
            <person name="Chertkov O."/>
            <person name="McCluskey K."/>
            <person name="Coulpier F."/>
            <person name="Deshpande N."/>
            <person name="von Doehren H."/>
            <person name="Ebbole D.J."/>
            <person name="Esquivel-Naranjo E.U."/>
            <person name="Fekete E."/>
            <person name="Flipphi M."/>
            <person name="Glaser F."/>
            <person name="Gomez-Rodriguez E.Y."/>
            <person name="Gruber S."/>
            <person name="Han C."/>
            <person name="Henrissat B."/>
            <person name="Hermosa R."/>
            <person name="Hernandez-Onate M."/>
            <person name="Karaffa L."/>
            <person name="Kosti I."/>
            <person name="Le Crom S."/>
            <person name="Lindquist E."/>
            <person name="Lucas S."/>
            <person name="Luebeck M."/>
            <person name="Luebeck P.S."/>
            <person name="Margeot A."/>
            <person name="Metz B."/>
            <person name="Misra M."/>
            <person name="Nevalainen H."/>
            <person name="Omann M."/>
            <person name="Packer N."/>
            <person name="Perrone G."/>
            <person name="Uresti-Rivera E.E."/>
            <person name="Salamov A."/>
            <person name="Schmoll M."/>
            <person name="Seiboth B."/>
            <person name="Shapiro H."/>
            <person name="Sukno S."/>
            <person name="Tamayo-Ramos J.A."/>
            <person name="Tisch D."/>
            <person name="Wiest A."/>
            <person name="Wilkinson H.H."/>
            <person name="Zhang M."/>
            <person name="Coutinho P.M."/>
            <person name="Kenerley C.M."/>
            <person name="Monte E."/>
            <person name="Baker S.E."/>
            <person name="Grigoriev I.V."/>
        </authorList>
    </citation>
    <scope>NUCLEOTIDE SEQUENCE [LARGE SCALE GENOMIC DNA]</scope>
    <source>
        <strain evidence="2">Gv29-8 / FGSC 10586</strain>
    </source>
</reference>
<dbReference type="eggNOG" id="ENOG502SCWK">
    <property type="taxonomic scope" value="Eukaryota"/>
</dbReference>
<sequence>MDAQLPPEAQYGSLPFDVFATKHWDHELPQDQDGQQWERLVHRYWNLTPPERFPYHDAANTNSKDLSKEEISRCLVPFQTAQERIICANAHNTRWIPVFVRTYYREDLNEAYETLIDRDAIAEYGELNDRTLYDGCNWSQILQRIPLLVDTPQMSVLEDTADWNYRHQQDPPTHELPRESLEKADRGDHTLLYVADEEALLERLVKIKWLGLHGQCIWENKIVPGALQSFSGALADGQSLQELVERFLGQGESQNGGILCSN</sequence>
<comment type="caution">
    <text evidence="1">The sequence shown here is derived from an EMBL/GenBank/DDBJ whole genome shotgun (WGS) entry which is preliminary data.</text>
</comment>
<dbReference type="HOGENOM" id="CLU_092866_0_0_1"/>
<dbReference type="AlphaFoldDB" id="G9N9V4"/>
<dbReference type="InParanoid" id="G9N9V4"/>
<accession>G9N9V4</accession>
<gene>
    <name evidence="1" type="ORF">TRIVIDRAFT_227573</name>
</gene>
<keyword evidence="2" id="KW-1185">Reference proteome</keyword>
<evidence type="ECO:0000313" key="1">
    <source>
        <dbReference type="EMBL" id="EHK16722.1"/>
    </source>
</evidence>
<dbReference type="EMBL" id="ABDF02000090">
    <property type="protein sequence ID" value="EHK16722.1"/>
    <property type="molecule type" value="Genomic_DNA"/>
</dbReference>
<dbReference type="OMA" id="WERLVWE"/>
<dbReference type="Proteomes" id="UP000007115">
    <property type="component" value="Unassembled WGS sequence"/>
</dbReference>
<dbReference type="VEuPathDB" id="FungiDB:TRIVIDRAFT_227573"/>